<keyword evidence="3 12" id="KW-0812">Transmembrane</keyword>
<reference evidence="14 15" key="1">
    <citation type="journal article" date="2007" name="Proc. Natl. Acad. Sci. U.S.A.">
        <title>Independent sorting-out of thousands of duplicated gene pairs in two yeast species descended from a whole-genome duplication.</title>
        <authorList>
            <person name="Scannell D.R."/>
            <person name="Frank A.C."/>
            <person name="Conant G.C."/>
            <person name="Byrne K.P."/>
            <person name="Woolfit M."/>
            <person name="Wolfe K.H."/>
        </authorList>
    </citation>
    <scope>NUCLEOTIDE SEQUENCE [LARGE SCALE GENOMIC DNA]</scope>
    <source>
        <strain evidence="15">ATCC 22028 / DSM 70294 / BCRC 21397 / CBS 2163 / NBRC 10782 / NRRL Y-8283 / UCD 57-17</strain>
    </source>
</reference>
<dbReference type="STRING" id="436907.A7TMZ2"/>
<evidence type="ECO:0000256" key="7">
    <source>
        <dbReference type="ARBA" id="ARBA00023136"/>
    </source>
</evidence>
<comment type="cofactor">
    <cofactor evidence="12">
        <name>pyruvate</name>
        <dbReference type="ChEBI" id="CHEBI:15361"/>
    </cofactor>
    <text evidence="12">Binds 1 pyruvoyl group covalently per subunit.</text>
</comment>
<evidence type="ECO:0000256" key="5">
    <source>
        <dbReference type="ARBA" id="ARBA00022989"/>
    </source>
</evidence>
<comment type="pathway">
    <text evidence="12">Phospholipid metabolism; phosphatidylethanolamine biosynthesis; phosphatidylethanolamine from CDP-diacylglycerol: step 2/2.</text>
</comment>
<organism evidence="15">
    <name type="scientific">Vanderwaltozyma polyspora (strain ATCC 22028 / DSM 70294 / BCRC 21397 / CBS 2163 / NBRC 10782 / NRRL Y-8283 / UCD 57-17)</name>
    <name type="common">Kluyveromyces polysporus</name>
    <dbReference type="NCBI Taxonomy" id="436907"/>
    <lineage>
        <taxon>Eukaryota</taxon>
        <taxon>Fungi</taxon>
        <taxon>Dikarya</taxon>
        <taxon>Ascomycota</taxon>
        <taxon>Saccharomycotina</taxon>
        <taxon>Saccharomycetes</taxon>
        <taxon>Saccharomycetales</taxon>
        <taxon>Saccharomycetaceae</taxon>
        <taxon>Vanderwaltozyma</taxon>
    </lineage>
</organism>
<dbReference type="OMA" id="RWVANQC"/>
<feature type="active site" description="Charge relay system; for autoendoproteolytic cleavage activity" evidence="12">
    <location>
        <position position="355"/>
    </location>
</feature>
<feature type="compositionally biased region" description="Basic and acidic residues" evidence="13">
    <location>
        <begin position="293"/>
        <end position="307"/>
    </location>
</feature>
<gene>
    <name evidence="12" type="primary">PSD1</name>
    <name evidence="14" type="ORF">Kpol_1051p29</name>
</gene>
<keyword evidence="6 12" id="KW-0443">Lipid metabolism</keyword>
<dbReference type="Pfam" id="PF02666">
    <property type="entry name" value="PS_Dcarbxylase"/>
    <property type="match status" value="2"/>
</dbReference>
<dbReference type="GO" id="GO:0004609">
    <property type="term" value="F:phosphatidylserine decarboxylase activity"/>
    <property type="evidence" value="ECO:0007669"/>
    <property type="project" value="UniProtKB-UniRule"/>
</dbReference>
<keyword evidence="7 12" id="KW-0472">Membrane</keyword>
<feature type="active site" description="Schiff-base intermediate with substrate; via pyruvic acid; for decarboxylase activity" evidence="12">
    <location>
        <position position="470"/>
    </location>
</feature>
<dbReference type="InterPro" id="IPR003817">
    <property type="entry name" value="PS_Dcarbxylase"/>
</dbReference>
<evidence type="ECO:0000256" key="13">
    <source>
        <dbReference type="SAM" id="MobiDB-lite"/>
    </source>
</evidence>
<comment type="similarity">
    <text evidence="12">Belongs to the phosphatidylserine decarboxylase family. PSD-B subfamily. Eukaryotic type I sub-subfamily.</text>
</comment>
<dbReference type="GO" id="GO:0006656">
    <property type="term" value="P:phosphatidylcholine biosynthetic process"/>
    <property type="evidence" value="ECO:0007669"/>
    <property type="project" value="EnsemblFungi"/>
</dbReference>
<evidence type="ECO:0000313" key="15">
    <source>
        <dbReference type="Proteomes" id="UP000000267"/>
    </source>
</evidence>
<evidence type="ECO:0000256" key="3">
    <source>
        <dbReference type="ARBA" id="ARBA00022692"/>
    </source>
</evidence>
<feature type="active site" description="Charge relay system; for autoendoproteolytic cleavage activity" evidence="12">
    <location>
        <position position="215"/>
    </location>
</feature>
<dbReference type="GO" id="GO:0010636">
    <property type="term" value="P:positive regulation of mitochondrial fusion"/>
    <property type="evidence" value="ECO:0007669"/>
    <property type="project" value="EnsemblFungi"/>
</dbReference>
<evidence type="ECO:0000256" key="1">
    <source>
        <dbReference type="ARBA" id="ARBA00005189"/>
    </source>
</evidence>
<protein>
    <recommendedName>
        <fullName evidence="12">Phosphatidylserine decarboxylase proenzyme 1, mitochondrial</fullName>
        <ecNumber evidence="12">4.1.1.65</ecNumber>
    </recommendedName>
    <component>
        <recommendedName>
            <fullName evidence="12">Phosphatidylserine decarboxylase 1 beta chain</fullName>
        </recommendedName>
    </component>
    <component>
        <recommendedName>
            <fullName evidence="12">Phosphatidylserine decarboxylase 1 alpha chain</fullName>
        </recommendedName>
    </component>
</protein>
<dbReference type="UniPathway" id="UPA00558">
    <property type="reaction ID" value="UER00616"/>
</dbReference>
<dbReference type="InParanoid" id="A7TMZ2"/>
<comment type="catalytic activity">
    <reaction evidence="12">
        <text>a 1,2-diacyl-sn-glycero-3-phospho-L-serine + H(+) = a 1,2-diacyl-sn-glycero-3-phosphoethanolamine + CO2</text>
        <dbReference type="Rhea" id="RHEA:20828"/>
        <dbReference type="ChEBI" id="CHEBI:15378"/>
        <dbReference type="ChEBI" id="CHEBI:16526"/>
        <dbReference type="ChEBI" id="CHEBI:57262"/>
        <dbReference type="ChEBI" id="CHEBI:64612"/>
        <dbReference type="EC" id="4.1.1.65"/>
    </reaction>
</comment>
<evidence type="ECO:0000256" key="4">
    <source>
        <dbReference type="ARBA" id="ARBA00022793"/>
    </source>
</evidence>
<dbReference type="InterPro" id="IPR033661">
    <property type="entry name" value="PSD_type1_euk"/>
</dbReference>
<dbReference type="GeneID" id="5544534"/>
<keyword evidence="12" id="KW-0865">Zymogen</keyword>
<evidence type="ECO:0000256" key="12">
    <source>
        <dbReference type="HAMAP-Rule" id="MF_03208"/>
    </source>
</evidence>
<keyword evidence="5 12" id="KW-1133">Transmembrane helix</keyword>
<dbReference type="KEGG" id="vpo:Kpol_1051p29"/>
<sequence length="502" mass="56447">MIPVKSALNHGKTLLASRIPVGKIYAKIPCRNKTSILWNRRFSNGSAIFKQQQKLQNFVKNSNNATNDERPVSSTVMKIMILTSVTIALGTIFASLGTQKLDHDEDANDAIDGKSTSNSRKIKISNNNWFLFCYSTLPLNAVSRLWGQFNNLTLPIWFRPWGYRFYSYLFGVELDEMVDADLTHYTNLSNFFYRGIKPEARPIEQGQDVIVCPSDGKVLQLGIINSETGEIEQVKGMTYSIKEFLGTHSHPLMSKSESSLDLNLDFAKHKEFAKANDIETIGSGNNTDIDNSLEFKSEGDKASDDSKPSVTKTMKLLSELSLHYPSYSLSSKEPKDTELYFAVIYLAPGDYHHYHSPIDWVCKVRRHFPGALFSVAPYFQRNFPNLFVLNERVALLGHWKHGFFSMTPVGATNVGSIVLNFDKELVTNTKSHKHVQPKTCYEATYRNSSKILGGVPLIKGEDMGGFQLGSTVVLCFEAPRSFEYKINVGDKVKMGQELGRVE</sequence>
<dbReference type="PhylomeDB" id="A7TMZ2"/>
<accession>A7TMZ2</accession>
<comment type="pathway">
    <text evidence="1">Lipid metabolism.</text>
</comment>
<dbReference type="AlphaFoldDB" id="A7TMZ2"/>
<evidence type="ECO:0000313" key="14">
    <source>
        <dbReference type="EMBL" id="EDO16380.1"/>
    </source>
</evidence>
<comment type="subunit">
    <text evidence="12">Heterodimer of a large membrane-associated beta subunit and a small pyruvoyl-containing alpha subunit.</text>
</comment>
<feature type="chain" id="PRO_5023265323" description="Phosphatidylserine decarboxylase 1 alpha chain" evidence="12">
    <location>
        <begin position="470"/>
        <end position="502"/>
    </location>
</feature>
<evidence type="ECO:0000256" key="11">
    <source>
        <dbReference type="ARBA" id="ARBA00023317"/>
    </source>
</evidence>
<keyword evidence="10 12" id="KW-1208">Phospholipid metabolism</keyword>
<feature type="topological domain" description="Mitochondrial matrix" evidence="12">
    <location>
        <begin position="1"/>
        <end position="79"/>
    </location>
</feature>
<dbReference type="GO" id="GO:0005789">
    <property type="term" value="C:endoplasmic reticulum membrane"/>
    <property type="evidence" value="ECO:0007669"/>
    <property type="project" value="EnsemblFungi"/>
</dbReference>
<dbReference type="Proteomes" id="UP000000267">
    <property type="component" value="Unassembled WGS sequence"/>
</dbReference>
<evidence type="ECO:0000256" key="2">
    <source>
        <dbReference type="ARBA" id="ARBA00022516"/>
    </source>
</evidence>
<keyword evidence="12" id="KW-0999">Mitochondrion inner membrane</keyword>
<feature type="topological domain" description="Mitochondrial intermembrane" evidence="12">
    <location>
        <begin position="99"/>
        <end position="502"/>
    </location>
</feature>
<proteinExistence type="inferred from homology"/>
<dbReference type="OrthoDB" id="4330at2759"/>
<dbReference type="GO" id="GO:0005811">
    <property type="term" value="C:lipid droplet"/>
    <property type="evidence" value="ECO:0007669"/>
    <property type="project" value="EnsemblFungi"/>
</dbReference>
<evidence type="ECO:0000256" key="6">
    <source>
        <dbReference type="ARBA" id="ARBA00023098"/>
    </source>
</evidence>
<dbReference type="EC" id="4.1.1.65" evidence="12"/>
<dbReference type="HOGENOM" id="CLU_029061_1_0_1"/>
<keyword evidence="9 12" id="KW-0456">Lyase</keyword>
<comment type="PTM">
    <text evidence="12">Is synthesized initially as an inactive proenzyme. Formation of the active enzyme involves a self-maturation process in which the active site pyruvoyl group is generated from an internal serine residue via an autocatalytic post-translational modification. Two non-identical subunits are generated from the proenzyme in this reaction, and the pyruvate is formed at the N-terminus of the alpha chain, which is derived from the carboxyl end of the proenzyme. The autoendoproteolytic cleavage occurs by a canonical serine protease mechanism, in which the side chain hydroxyl group of the serine supplies its oxygen atom to form the C-terminus of the beta chain, while the remainder of the serine residue undergoes an oxidative deamination to produce ammonia and the pyruvoyl prosthetic group on the alpha chain. During this reaction, the Ser that is part of the protease active site of the proenzyme becomes the pyruvoyl prosthetic group, which constitutes an essential element of the active site of the mature decarboxylase.</text>
</comment>
<keyword evidence="4 12" id="KW-0210">Decarboxylase</keyword>
<evidence type="ECO:0000256" key="8">
    <source>
        <dbReference type="ARBA" id="ARBA00023209"/>
    </source>
</evidence>
<name>A7TMZ2_VANPO</name>
<keyword evidence="2 12" id="KW-0444">Lipid biosynthesis</keyword>
<keyword evidence="8 12" id="KW-0594">Phospholipid biosynthesis</keyword>
<comment type="subcellular location">
    <molecule>Phosphatidylserine decarboxylase 1 beta chain</molecule>
    <subcellularLocation>
        <location evidence="12">Mitochondrion inner membrane</location>
        <topology evidence="12">Single-pass membrane protein</topology>
        <orientation evidence="12">Intermembrane side</orientation>
    </subcellularLocation>
</comment>
<dbReference type="FunCoup" id="A7TMZ2">
    <property type="interactions" value="506"/>
</dbReference>
<dbReference type="eggNOG" id="KOG2420">
    <property type="taxonomic scope" value="Eukaryota"/>
</dbReference>
<dbReference type="GO" id="GO:0016540">
    <property type="term" value="P:protein autoprocessing"/>
    <property type="evidence" value="ECO:0007669"/>
    <property type="project" value="UniProtKB-UniRule"/>
</dbReference>
<feature type="region of interest" description="Disordered" evidence="13">
    <location>
        <begin position="289"/>
        <end position="309"/>
    </location>
</feature>
<feature type="active site" description="Charge relay system; for autoendoproteolytic cleavage activity" evidence="12">
    <location>
        <position position="470"/>
    </location>
</feature>
<dbReference type="HAMAP" id="MF_03208">
    <property type="entry name" value="PS_decarb_PSD_B_type1_euk"/>
    <property type="match status" value="1"/>
</dbReference>
<keyword evidence="11 12" id="KW-0670">Pyruvate</keyword>
<dbReference type="GO" id="GO:0005743">
    <property type="term" value="C:mitochondrial inner membrane"/>
    <property type="evidence" value="ECO:0007669"/>
    <property type="project" value="UniProtKB-SubCell"/>
</dbReference>
<dbReference type="RefSeq" id="XP_001644238.1">
    <property type="nucleotide sequence ID" value="XM_001644188.1"/>
</dbReference>
<dbReference type="NCBIfam" id="TIGR00163">
    <property type="entry name" value="PS_decarb"/>
    <property type="match status" value="1"/>
</dbReference>
<dbReference type="GO" id="GO:0006122">
    <property type="term" value="P:mitochondrial electron transport, ubiquinol to cytochrome c"/>
    <property type="evidence" value="ECO:0007669"/>
    <property type="project" value="EnsemblFungi"/>
</dbReference>
<evidence type="ECO:0000256" key="9">
    <source>
        <dbReference type="ARBA" id="ARBA00023239"/>
    </source>
</evidence>
<dbReference type="GO" id="GO:0010954">
    <property type="term" value="P:positive regulation of protein processing"/>
    <property type="evidence" value="ECO:0007669"/>
    <property type="project" value="EnsemblFungi"/>
</dbReference>
<keyword evidence="12" id="KW-0496">Mitochondrion</keyword>
<comment type="subcellular location">
    <molecule>Phosphatidylserine decarboxylase 1 alpha chain</molecule>
    <subcellularLocation>
        <location evidence="12">Mitochondrion inner membrane</location>
        <topology evidence="12">Peripheral membrane protein</topology>
        <orientation evidence="12">Intermembrane side</orientation>
    </subcellularLocation>
    <text evidence="12">Anchored to the mitochondrial inner membrane through its interaction with the integral membrane beta chain.</text>
</comment>
<feature type="chain" id="PRO_5023265322" description="Phosphatidylserine decarboxylase 1 beta chain" evidence="12">
    <location>
        <begin position="1"/>
        <end position="469"/>
    </location>
</feature>
<dbReference type="PANTHER" id="PTHR10067:SF6">
    <property type="entry name" value="PHOSPHATIDYLSERINE DECARBOXYLASE PROENZYME, MITOCHONDRIAL"/>
    <property type="match status" value="1"/>
</dbReference>
<dbReference type="PANTHER" id="PTHR10067">
    <property type="entry name" value="PHOSPHATIDYLSERINE DECARBOXYLASE"/>
    <property type="match status" value="1"/>
</dbReference>
<dbReference type="GO" id="GO:0140042">
    <property type="term" value="P:lipid droplet formation"/>
    <property type="evidence" value="ECO:0007669"/>
    <property type="project" value="EnsemblFungi"/>
</dbReference>
<keyword evidence="15" id="KW-1185">Reference proteome</keyword>
<comment type="function">
    <text evidence="12">Catalyzes the formation of phosphatidylethanolamine (PtdEtn) from phosphatidylserine (PtdSer). Plays a central role in phospholipid metabolism and in the interorganelle trafficking of phosphatidylserine.</text>
</comment>
<dbReference type="EMBL" id="DS480426">
    <property type="protein sequence ID" value="EDO16380.1"/>
    <property type="molecule type" value="Genomic_DNA"/>
</dbReference>
<dbReference type="GO" id="GO:0006646">
    <property type="term" value="P:phosphatidylethanolamine biosynthetic process"/>
    <property type="evidence" value="ECO:0007669"/>
    <property type="project" value="UniProtKB-UniRule"/>
</dbReference>
<dbReference type="InterPro" id="IPR033177">
    <property type="entry name" value="PSD-B"/>
</dbReference>
<feature type="site" description="Cleavage (non-hydrolytic); by autocatalysis" evidence="12">
    <location>
        <begin position="469"/>
        <end position="470"/>
    </location>
</feature>
<evidence type="ECO:0000256" key="10">
    <source>
        <dbReference type="ARBA" id="ARBA00023264"/>
    </source>
</evidence>
<feature type="modified residue" description="Pyruvic acid (Ser); by autocatalysis" evidence="12">
    <location>
        <position position="470"/>
    </location>
</feature>